<evidence type="ECO:0000256" key="5">
    <source>
        <dbReference type="ARBA" id="ARBA00023125"/>
    </source>
</evidence>
<evidence type="ECO:0000313" key="11">
    <source>
        <dbReference type="WBParaSite" id="MCU_005788-RA"/>
    </source>
</evidence>
<evidence type="ECO:0000256" key="2">
    <source>
        <dbReference type="ARBA" id="ARBA00022771"/>
    </source>
</evidence>
<feature type="region of interest" description="Disordered" evidence="9">
    <location>
        <begin position="78"/>
        <end position="100"/>
    </location>
</feature>
<dbReference type="AlphaFoldDB" id="A0A5K3F8D5"/>
<dbReference type="GO" id="GO:0004879">
    <property type="term" value="F:nuclear receptor activity"/>
    <property type="evidence" value="ECO:0007669"/>
    <property type="project" value="TreeGrafter"/>
</dbReference>
<protein>
    <submittedName>
        <fullName evidence="11">Nuclear receptor domain-containing protein</fullName>
    </submittedName>
</protein>
<dbReference type="GO" id="GO:0000978">
    <property type="term" value="F:RNA polymerase II cis-regulatory region sequence-specific DNA binding"/>
    <property type="evidence" value="ECO:0007669"/>
    <property type="project" value="TreeGrafter"/>
</dbReference>
<dbReference type="Gene3D" id="3.30.50.10">
    <property type="entry name" value="Erythroid Transcription Factor GATA-1, subunit A"/>
    <property type="match status" value="1"/>
</dbReference>
<accession>A0A5K3F8D5</accession>
<dbReference type="GO" id="GO:0008270">
    <property type="term" value="F:zinc ion binding"/>
    <property type="evidence" value="ECO:0007669"/>
    <property type="project" value="UniProtKB-KW"/>
</dbReference>
<dbReference type="SMART" id="SM00399">
    <property type="entry name" value="ZnF_C4"/>
    <property type="match status" value="1"/>
</dbReference>
<evidence type="ECO:0000256" key="6">
    <source>
        <dbReference type="ARBA" id="ARBA00023163"/>
    </source>
</evidence>
<dbReference type="SUPFAM" id="SSF57716">
    <property type="entry name" value="Glucocorticoid receptor-like (DNA-binding domain)"/>
    <property type="match status" value="1"/>
</dbReference>
<evidence type="ECO:0000256" key="3">
    <source>
        <dbReference type="ARBA" id="ARBA00022833"/>
    </source>
</evidence>
<keyword evidence="8" id="KW-0539">Nucleus</keyword>
<evidence type="ECO:0000256" key="7">
    <source>
        <dbReference type="ARBA" id="ARBA00023170"/>
    </source>
</evidence>
<keyword evidence="1" id="KW-0479">Metal-binding</keyword>
<keyword evidence="3" id="KW-0862">Zinc</keyword>
<keyword evidence="4" id="KW-0805">Transcription regulation</keyword>
<dbReference type="PROSITE" id="PS51030">
    <property type="entry name" value="NUCLEAR_REC_DBD_2"/>
    <property type="match status" value="1"/>
</dbReference>
<feature type="compositionally biased region" description="Low complexity" evidence="9">
    <location>
        <begin position="1"/>
        <end position="19"/>
    </location>
</feature>
<dbReference type="GO" id="GO:0000122">
    <property type="term" value="P:negative regulation of transcription by RNA polymerase II"/>
    <property type="evidence" value="ECO:0007669"/>
    <property type="project" value="TreeGrafter"/>
</dbReference>
<sequence length="259" mass="28505">MDQDDSSIQSTSPTQTSPTGNMHPCVPNSSDQPIQNTQLAASAFYQPSHEVNGGVFAPIVESPPSSQALCGQALGQTHTLTHPSSAPPNQSSSGTSVDPNLRWQRRKYPHIPSYLNPSNGPVPCVVCGDNATGFHYRAMICNGCMAFFRRLVQNKHQYTCLFNGQCSVDGKQNRNRCKKCRLELCLNRGMAIDQARAARQAPSIRVHHAGNAAHYILHLIHVLLRLAAHLPRMPLEHRETQDWLRPGGPTCLRPDPTPH</sequence>
<organism evidence="11">
    <name type="scientific">Mesocestoides corti</name>
    <name type="common">Flatworm</name>
    <dbReference type="NCBI Taxonomy" id="53468"/>
    <lineage>
        <taxon>Eukaryota</taxon>
        <taxon>Metazoa</taxon>
        <taxon>Spiralia</taxon>
        <taxon>Lophotrochozoa</taxon>
        <taxon>Platyhelminthes</taxon>
        <taxon>Cestoda</taxon>
        <taxon>Eucestoda</taxon>
        <taxon>Cyclophyllidea</taxon>
        <taxon>Mesocestoididae</taxon>
        <taxon>Mesocestoides</taxon>
    </lineage>
</organism>
<dbReference type="Pfam" id="PF00105">
    <property type="entry name" value="zf-C4"/>
    <property type="match status" value="1"/>
</dbReference>
<proteinExistence type="predicted"/>
<dbReference type="PANTHER" id="PTHR24082:SF330">
    <property type="entry name" value="THYROID HORMONE RECEPTOR BETA"/>
    <property type="match status" value="1"/>
</dbReference>
<dbReference type="InterPro" id="IPR001628">
    <property type="entry name" value="Znf_hrmn_rcpt"/>
</dbReference>
<dbReference type="InterPro" id="IPR050234">
    <property type="entry name" value="Nuclear_hormone_rcpt_NR1"/>
</dbReference>
<keyword evidence="2" id="KW-0863">Zinc-finger</keyword>
<dbReference type="PANTHER" id="PTHR24082">
    <property type="entry name" value="NUCLEAR HORMONE RECEPTOR"/>
    <property type="match status" value="1"/>
</dbReference>
<dbReference type="GO" id="GO:0048384">
    <property type="term" value="P:retinoic acid receptor signaling pathway"/>
    <property type="evidence" value="ECO:0007669"/>
    <property type="project" value="TreeGrafter"/>
</dbReference>
<dbReference type="WBParaSite" id="MCU_005788-RA">
    <property type="protein sequence ID" value="MCU_005788-RA"/>
    <property type="gene ID" value="MCU_005788"/>
</dbReference>
<evidence type="ECO:0000256" key="8">
    <source>
        <dbReference type="ARBA" id="ARBA00023242"/>
    </source>
</evidence>
<feature type="compositionally biased region" description="Polar residues" evidence="9">
    <location>
        <begin position="78"/>
        <end position="98"/>
    </location>
</feature>
<evidence type="ECO:0000256" key="1">
    <source>
        <dbReference type="ARBA" id="ARBA00022723"/>
    </source>
</evidence>
<dbReference type="InterPro" id="IPR013088">
    <property type="entry name" value="Znf_NHR/GATA"/>
</dbReference>
<evidence type="ECO:0000259" key="10">
    <source>
        <dbReference type="PROSITE" id="PS51030"/>
    </source>
</evidence>
<keyword evidence="7" id="KW-0675">Receptor</keyword>
<dbReference type="GO" id="GO:0030154">
    <property type="term" value="P:cell differentiation"/>
    <property type="evidence" value="ECO:0007669"/>
    <property type="project" value="TreeGrafter"/>
</dbReference>
<dbReference type="PRINTS" id="PR00047">
    <property type="entry name" value="STROIDFINGER"/>
</dbReference>
<dbReference type="GO" id="GO:0045944">
    <property type="term" value="P:positive regulation of transcription by RNA polymerase II"/>
    <property type="evidence" value="ECO:0007669"/>
    <property type="project" value="TreeGrafter"/>
</dbReference>
<evidence type="ECO:0000256" key="9">
    <source>
        <dbReference type="SAM" id="MobiDB-lite"/>
    </source>
</evidence>
<dbReference type="PROSITE" id="PS00031">
    <property type="entry name" value="NUCLEAR_REC_DBD_1"/>
    <property type="match status" value="1"/>
</dbReference>
<feature type="region of interest" description="Disordered" evidence="9">
    <location>
        <begin position="1"/>
        <end position="33"/>
    </location>
</feature>
<name>A0A5K3F8D5_MESCO</name>
<feature type="domain" description="Nuclear receptor" evidence="10">
    <location>
        <begin position="121"/>
        <end position="197"/>
    </location>
</feature>
<keyword evidence="6" id="KW-0804">Transcription</keyword>
<evidence type="ECO:0000256" key="4">
    <source>
        <dbReference type="ARBA" id="ARBA00023015"/>
    </source>
</evidence>
<reference evidence="11" key="1">
    <citation type="submission" date="2019-11" db="UniProtKB">
        <authorList>
            <consortium name="WormBaseParasite"/>
        </authorList>
    </citation>
    <scope>IDENTIFICATION</scope>
</reference>
<keyword evidence="5" id="KW-0238">DNA-binding</keyword>